<evidence type="ECO:0000313" key="3">
    <source>
        <dbReference type="EMBL" id="OGH88535.1"/>
    </source>
</evidence>
<dbReference type="SUPFAM" id="SSF48317">
    <property type="entry name" value="Acid phosphatase/Vanadium-dependent haloperoxidase"/>
    <property type="match status" value="1"/>
</dbReference>
<dbReference type="PANTHER" id="PTHR14969:SF58">
    <property type="entry name" value="UNDECAPRENYL-DIPHOSPHATASE BCRC"/>
    <property type="match status" value="1"/>
</dbReference>
<organism evidence="3 4">
    <name type="scientific">Candidatus Magasanikbacteria bacterium RIFOXYD2_FULL_36_9</name>
    <dbReference type="NCBI Taxonomy" id="1798707"/>
    <lineage>
        <taxon>Bacteria</taxon>
        <taxon>Candidatus Magasanikiibacteriota</taxon>
    </lineage>
</organism>
<feature type="transmembrane region" description="Helical" evidence="1">
    <location>
        <begin position="37"/>
        <end position="58"/>
    </location>
</feature>
<keyword evidence="1" id="KW-0472">Membrane</keyword>
<dbReference type="InterPro" id="IPR036938">
    <property type="entry name" value="PAP2/HPO_sf"/>
</dbReference>
<reference evidence="3 4" key="1">
    <citation type="journal article" date="2016" name="Nat. Commun.">
        <title>Thousands of microbial genomes shed light on interconnected biogeochemical processes in an aquifer system.</title>
        <authorList>
            <person name="Anantharaman K."/>
            <person name="Brown C.T."/>
            <person name="Hug L.A."/>
            <person name="Sharon I."/>
            <person name="Castelle C.J."/>
            <person name="Probst A.J."/>
            <person name="Thomas B.C."/>
            <person name="Singh A."/>
            <person name="Wilkins M.J."/>
            <person name="Karaoz U."/>
            <person name="Brodie E.L."/>
            <person name="Williams K.H."/>
            <person name="Hubbard S.S."/>
            <person name="Banfield J.F."/>
        </authorList>
    </citation>
    <scope>NUCLEOTIDE SEQUENCE [LARGE SCALE GENOMIC DNA]</scope>
</reference>
<gene>
    <name evidence="3" type="ORF">A2537_03190</name>
</gene>
<protein>
    <recommendedName>
        <fullName evidence="2">Phosphatidic acid phosphatase type 2/haloperoxidase domain-containing protein</fullName>
    </recommendedName>
</protein>
<dbReference type="SMART" id="SM00014">
    <property type="entry name" value="acidPPc"/>
    <property type="match status" value="1"/>
</dbReference>
<evidence type="ECO:0000313" key="4">
    <source>
        <dbReference type="Proteomes" id="UP000178490"/>
    </source>
</evidence>
<dbReference type="Pfam" id="PF01569">
    <property type="entry name" value="PAP2"/>
    <property type="match status" value="1"/>
</dbReference>
<feature type="domain" description="Phosphatidic acid phosphatase type 2/haloperoxidase" evidence="2">
    <location>
        <begin position="36"/>
        <end position="143"/>
    </location>
</feature>
<accession>A0A1F6NX95</accession>
<feature type="transmembrane region" description="Helical" evidence="1">
    <location>
        <begin position="6"/>
        <end position="25"/>
    </location>
</feature>
<dbReference type="Proteomes" id="UP000178490">
    <property type="component" value="Unassembled WGS sequence"/>
</dbReference>
<dbReference type="EMBL" id="MFRC01000064">
    <property type="protein sequence ID" value="OGH88535.1"/>
    <property type="molecule type" value="Genomic_DNA"/>
</dbReference>
<name>A0A1F6NX95_9BACT</name>
<feature type="transmembrane region" description="Helical" evidence="1">
    <location>
        <begin position="104"/>
        <end position="122"/>
    </location>
</feature>
<dbReference type="PANTHER" id="PTHR14969">
    <property type="entry name" value="SPHINGOSINE-1-PHOSPHATE PHOSPHOHYDROLASE"/>
    <property type="match status" value="1"/>
</dbReference>
<dbReference type="InterPro" id="IPR000326">
    <property type="entry name" value="PAP2/HPO"/>
</dbReference>
<keyword evidence="1" id="KW-1133">Transmembrane helix</keyword>
<proteinExistence type="predicted"/>
<feature type="transmembrane region" description="Helical" evidence="1">
    <location>
        <begin position="128"/>
        <end position="147"/>
    </location>
</feature>
<sequence length="156" mass="17266">MNTIIIFGAKYLIIFIVLIAGIYFFKLEKQKKKEMAVFAIIALPIIFLLSRLAGKLYFNPRPFVVGNFLPLIAHGSDNGFPSDHTLLSTAVAVVVYLYNKKIGIILGLLATLVGLARVASGVHHLADIFGSIMIAVLVTMLMHKYVLKIVMHKINK</sequence>
<comment type="caution">
    <text evidence="3">The sequence shown here is derived from an EMBL/GenBank/DDBJ whole genome shotgun (WGS) entry which is preliminary data.</text>
</comment>
<evidence type="ECO:0000259" key="2">
    <source>
        <dbReference type="SMART" id="SM00014"/>
    </source>
</evidence>
<dbReference type="Gene3D" id="1.20.144.10">
    <property type="entry name" value="Phosphatidic acid phosphatase type 2/haloperoxidase"/>
    <property type="match status" value="1"/>
</dbReference>
<evidence type="ECO:0000256" key="1">
    <source>
        <dbReference type="SAM" id="Phobius"/>
    </source>
</evidence>
<dbReference type="AlphaFoldDB" id="A0A1F6NX95"/>
<keyword evidence="1" id="KW-0812">Transmembrane</keyword>